<evidence type="ECO:0000313" key="3">
    <source>
        <dbReference type="Proteomes" id="UP000634136"/>
    </source>
</evidence>
<sequence length="53" mass="5899">MPRLASNRTGVGGKRQGDFSQNNKRKKLKMKPIIGEISGMKRKTRGIEDLSLA</sequence>
<proteinExistence type="predicted"/>
<organism evidence="2 3">
    <name type="scientific">Senna tora</name>
    <dbReference type="NCBI Taxonomy" id="362788"/>
    <lineage>
        <taxon>Eukaryota</taxon>
        <taxon>Viridiplantae</taxon>
        <taxon>Streptophyta</taxon>
        <taxon>Embryophyta</taxon>
        <taxon>Tracheophyta</taxon>
        <taxon>Spermatophyta</taxon>
        <taxon>Magnoliopsida</taxon>
        <taxon>eudicotyledons</taxon>
        <taxon>Gunneridae</taxon>
        <taxon>Pentapetalae</taxon>
        <taxon>rosids</taxon>
        <taxon>fabids</taxon>
        <taxon>Fabales</taxon>
        <taxon>Fabaceae</taxon>
        <taxon>Caesalpinioideae</taxon>
        <taxon>Cassia clade</taxon>
        <taxon>Senna</taxon>
    </lineage>
</organism>
<dbReference type="Proteomes" id="UP000634136">
    <property type="component" value="Unassembled WGS sequence"/>
</dbReference>
<protein>
    <submittedName>
        <fullName evidence="2">Uncharacterized protein</fullName>
    </submittedName>
</protein>
<accession>A0A834WTS4</accession>
<dbReference type="AlphaFoldDB" id="A0A834WTS4"/>
<feature type="region of interest" description="Disordered" evidence="1">
    <location>
        <begin position="1"/>
        <end position="53"/>
    </location>
</feature>
<name>A0A834WTS4_9FABA</name>
<reference evidence="2" key="1">
    <citation type="submission" date="2020-09" db="EMBL/GenBank/DDBJ databases">
        <title>Genome-Enabled Discovery of Anthraquinone Biosynthesis in Senna tora.</title>
        <authorList>
            <person name="Kang S.-H."/>
            <person name="Pandey R.P."/>
            <person name="Lee C.-M."/>
            <person name="Sim J.-S."/>
            <person name="Jeong J.-T."/>
            <person name="Choi B.-S."/>
            <person name="Jung M."/>
            <person name="Ginzburg D."/>
            <person name="Zhao K."/>
            <person name="Won S.Y."/>
            <person name="Oh T.-J."/>
            <person name="Yu Y."/>
            <person name="Kim N.-H."/>
            <person name="Lee O.R."/>
            <person name="Lee T.-H."/>
            <person name="Bashyal P."/>
            <person name="Kim T.-S."/>
            <person name="Lee W.-H."/>
            <person name="Kawkins C."/>
            <person name="Kim C.-K."/>
            <person name="Kim J.S."/>
            <person name="Ahn B.O."/>
            <person name="Rhee S.Y."/>
            <person name="Sohng J.K."/>
        </authorList>
    </citation>
    <scope>NUCLEOTIDE SEQUENCE</scope>
    <source>
        <tissue evidence="2">Leaf</tissue>
    </source>
</reference>
<comment type="caution">
    <text evidence="2">The sequence shown here is derived from an EMBL/GenBank/DDBJ whole genome shotgun (WGS) entry which is preliminary data.</text>
</comment>
<evidence type="ECO:0000256" key="1">
    <source>
        <dbReference type="SAM" id="MobiDB-lite"/>
    </source>
</evidence>
<keyword evidence="3" id="KW-1185">Reference proteome</keyword>
<gene>
    <name evidence="2" type="ORF">G2W53_014558</name>
</gene>
<evidence type="ECO:0000313" key="2">
    <source>
        <dbReference type="EMBL" id="KAF7832225.1"/>
    </source>
</evidence>
<dbReference type="EMBL" id="JAAIUW010000005">
    <property type="protein sequence ID" value="KAF7832225.1"/>
    <property type="molecule type" value="Genomic_DNA"/>
</dbReference>